<dbReference type="PANTHER" id="PTHR21661">
    <property type="entry name" value="EPOXIDE HYDROLASE 1-RELATED"/>
    <property type="match status" value="1"/>
</dbReference>
<dbReference type="GO" id="GO:0004301">
    <property type="term" value="F:epoxide hydrolase activity"/>
    <property type="evidence" value="ECO:0007669"/>
    <property type="project" value="TreeGrafter"/>
</dbReference>
<feature type="active site" description="Proton acceptor" evidence="4">
    <location>
        <position position="363"/>
    </location>
</feature>
<evidence type="ECO:0000313" key="7">
    <source>
        <dbReference type="Proteomes" id="UP000295388"/>
    </source>
</evidence>
<evidence type="ECO:0000256" key="2">
    <source>
        <dbReference type="ARBA" id="ARBA00022797"/>
    </source>
</evidence>
<gene>
    <name evidence="6" type="ORF">EV643_110267</name>
</gene>
<dbReference type="Gene3D" id="3.40.50.1820">
    <property type="entry name" value="alpha/beta hydrolase"/>
    <property type="match status" value="1"/>
</dbReference>
<dbReference type="PANTHER" id="PTHR21661:SF35">
    <property type="entry name" value="EPOXIDE HYDROLASE"/>
    <property type="match status" value="1"/>
</dbReference>
<reference evidence="6 7" key="1">
    <citation type="submission" date="2019-03" db="EMBL/GenBank/DDBJ databases">
        <title>Genomic Encyclopedia of Type Strains, Phase III (KMG-III): the genomes of soil and plant-associated and newly described type strains.</title>
        <authorList>
            <person name="Whitman W."/>
        </authorList>
    </citation>
    <scope>NUCLEOTIDE SEQUENCE [LARGE SCALE GENOMIC DNA]</scope>
    <source>
        <strain evidence="6 7">VKM Ac-2527</strain>
    </source>
</reference>
<dbReference type="InterPro" id="IPR010497">
    <property type="entry name" value="Epoxide_hydro_N"/>
</dbReference>
<evidence type="ECO:0000256" key="3">
    <source>
        <dbReference type="ARBA" id="ARBA00022801"/>
    </source>
</evidence>
<dbReference type="Proteomes" id="UP000295388">
    <property type="component" value="Unassembled WGS sequence"/>
</dbReference>
<sequence length="385" mass="42970">MENNTDIRIFRIDIPQADLDDLRSRIARTRWAAELTGAGWERGAPASYLRELADYWASSYDWRKHEAELNSYPQFVTTIDGEDVHFLHVRSAVESATPLLLVHGWPGSVVEFLDLIGPLTDPVAHGGDEADAFHVVIPSHPGHGFSGPISKTGWNDGRTAAAFAQLMDRLGYDRYAAQGGDVGAFILPALGRIAPDKVIGIHLNAHVTFPTGDPEDMAALTESEHERLAAFKDFQDDKSAYMQIQGTRPLTVSYGLMDSPIAQLAWITEKFKDWTDPAAELPDDAVDRDRLLTNISIYWFTRTALSSANSYYERFHDASAWAPKERSTVPTAVAVFTTDVAIRRFGEKTDTIVRWTEFERGGHFAAMEAPDLLLGDVREFFRSLR</sequence>
<protein>
    <submittedName>
        <fullName evidence="6">Pimeloyl-ACP methyl ester carboxylesterase</fullName>
    </submittedName>
</protein>
<organism evidence="6 7">
    <name type="scientific">Kribbella caucasensis</name>
    <dbReference type="NCBI Taxonomy" id="2512215"/>
    <lineage>
        <taxon>Bacteria</taxon>
        <taxon>Bacillati</taxon>
        <taxon>Actinomycetota</taxon>
        <taxon>Actinomycetes</taxon>
        <taxon>Propionibacteriales</taxon>
        <taxon>Kribbellaceae</taxon>
        <taxon>Kribbella</taxon>
    </lineage>
</organism>
<dbReference type="GO" id="GO:0097176">
    <property type="term" value="P:epoxide metabolic process"/>
    <property type="evidence" value="ECO:0007669"/>
    <property type="project" value="TreeGrafter"/>
</dbReference>
<keyword evidence="7" id="KW-1185">Reference proteome</keyword>
<dbReference type="EMBL" id="SNWQ01000010">
    <property type="protein sequence ID" value="TDO46884.1"/>
    <property type="molecule type" value="Genomic_DNA"/>
</dbReference>
<evidence type="ECO:0000256" key="4">
    <source>
        <dbReference type="PIRSR" id="PIRSR001112-1"/>
    </source>
</evidence>
<keyword evidence="2" id="KW-0058">Aromatic hydrocarbons catabolism</keyword>
<feature type="domain" description="Epoxide hydrolase N-terminal" evidence="5">
    <location>
        <begin position="8"/>
        <end position="112"/>
    </location>
</feature>
<dbReference type="Pfam" id="PF06441">
    <property type="entry name" value="EHN"/>
    <property type="match status" value="1"/>
</dbReference>
<keyword evidence="3" id="KW-0378">Hydrolase</keyword>
<dbReference type="AlphaFoldDB" id="A0A4R6KAC1"/>
<dbReference type="RefSeq" id="WP_133802015.1">
    <property type="nucleotide sequence ID" value="NZ_SNWQ01000010.1"/>
</dbReference>
<evidence type="ECO:0000259" key="5">
    <source>
        <dbReference type="Pfam" id="PF06441"/>
    </source>
</evidence>
<dbReference type="PRINTS" id="PR00412">
    <property type="entry name" value="EPOXHYDRLASE"/>
</dbReference>
<dbReference type="InterPro" id="IPR000639">
    <property type="entry name" value="Epox_hydrolase-like"/>
</dbReference>
<name>A0A4R6KAC1_9ACTN</name>
<feature type="active site" description="Nucleophile" evidence="4">
    <location>
        <position position="181"/>
    </location>
</feature>
<evidence type="ECO:0000256" key="1">
    <source>
        <dbReference type="ARBA" id="ARBA00010088"/>
    </source>
</evidence>
<dbReference type="InterPro" id="IPR029058">
    <property type="entry name" value="AB_hydrolase_fold"/>
</dbReference>
<dbReference type="PIRSF" id="PIRSF001112">
    <property type="entry name" value="Epoxide_hydrolase"/>
    <property type="match status" value="1"/>
</dbReference>
<comment type="caution">
    <text evidence="6">The sequence shown here is derived from an EMBL/GenBank/DDBJ whole genome shotgun (WGS) entry which is preliminary data.</text>
</comment>
<dbReference type="SUPFAM" id="SSF53474">
    <property type="entry name" value="alpha/beta-Hydrolases"/>
    <property type="match status" value="1"/>
</dbReference>
<dbReference type="OrthoDB" id="4654311at2"/>
<evidence type="ECO:0000313" key="6">
    <source>
        <dbReference type="EMBL" id="TDO46884.1"/>
    </source>
</evidence>
<dbReference type="InterPro" id="IPR016292">
    <property type="entry name" value="Epoxide_hydrolase"/>
</dbReference>
<feature type="active site" description="Proton donor" evidence="4">
    <location>
        <position position="311"/>
    </location>
</feature>
<comment type="similarity">
    <text evidence="1">Belongs to the peptidase S33 family.</text>
</comment>
<accession>A0A4R6KAC1</accession>
<proteinExistence type="inferred from homology"/>